<dbReference type="Pfam" id="PF01705">
    <property type="entry name" value="CX"/>
    <property type="match status" value="1"/>
</dbReference>
<feature type="region of interest" description="Disordered" evidence="1">
    <location>
        <begin position="270"/>
        <end position="289"/>
    </location>
</feature>
<dbReference type="OrthoDB" id="5866190at2759"/>
<feature type="transmembrane region" description="Helical" evidence="2">
    <location>
        <begin position="183"/>
        <end position="203"/>
    </location>
</feature>
<dbReference type="Proteomes" id="UP000008068">
    <property type="component" value="Unassembled WGS sequence"/>
</dbReference>
<sequence>MSRLLWSILLLFSILGHNFSEAKGSIGGGRGSSGARSSSSFSSGSRSSGSSFSSSSGSSYSRPSTGTSSYRSGNTQYNSNFRQNVFHSSTTSTTFMYSPMTHTNVIISPITPIYFGSYHYYWGGHYVHTNERPQMCEYSITEDDQELRNVTFSNGTKPTTLTFGCRSSESCCGLECCTSSSTWITIVVIIVGIVCMIMVCSWCSKKGYCQNETIVTSGVPVIATTTTTHTFTTQNAPPPPPGFQGFQQYGPPPSAPVFQAPPAYNNYEQNSPYGGRPISSGQIQTYYKN</sequence>
<keyword evidence="2" id="KW-0812">Transmembrane</keyword>
<accession>G0PKL8</accession>
<feature type="compositionally biased region" description="Low complexity" evidence="1">
    <location>
        <begin position="33"/>
        <end position="73"/>
    </location>
</feature>
<evidence type="ECO:0000256" key="2">
    <source>
        <dbReference type="SAM" id="Phobius"/>
    </source>
</evidence>
<protein>
    <recommendedName>
        <fullName evidence="4">CX domain-containing protein</fullName>
    </recommendedName>
</protein>
<feature type="region of interest" description="Disordered" evidence="1">
    <location>
        <begin position="26"/>
        <end position="73"/>
    </location>
</feature>
<evidence type="ECO:0000256" key="3">
    <source>
        <dbReference type="SAM" id="SignalP"/>
    </source>
</evidence>
<evidence type="ECO:0000256" key="1">
    <source>
        <dbReference type="SAM" id="MobiDB-lite"/>
    </source>
</evidence>
<dbReference type="HOGENOM" id="CLU_085172_1_0_1"/>
<evidence type="ECO:0000313" key="6">
    <source>
        <dbReference type="Proteomes" id="UP000008068"/>
    </source>
</evidence>
<dbReference type="FunCoup" id="G0PKL8">
    <property type="interactions" value="1867"/>
</dbReference>
<gene>
    <name evidence="5" type="ORF">CAEBREN_28532</name>
</gene>
<feature type="compositionally biased region" description="Polar residues" evidence="1">
    <location>
        <begin position="279"/>
        <end position="289"/>
    </location>
</feature>
<dbReference type="AlphaFoldDB" id="G0PKL8"/>
<organism evidence="6">
    <name type="scientific">Caenorhabditis brenneri</name>
    <name type="common">Nematode worm</name>
    <dbReference type="NCBI Taxonomy" id="135651"/>
    <lineage>
        <taxon>Eukaryota</taxon>
        <taxon>Metazoa</taxon>
        <taxon>Ecdysozoa</taxon>
        <taxon>Nematoda</taxon>
        <taxon>Chromadorea</taxon>
        <taxon>Rhabditida</taxon>
        <taxon>Rhabditina</taxon>
        <taxon>Rhabditomorpha</taxon>
        <taxon>Rhabditoidea</taxon>
        <taxon>Rhabditidae</taxon>
        <taxon>Peloderinae</taxon>
        <taxon>Caenorhabditis</taxon>
    </lineage>
</organism>
<keyword evidence="3" id="KW-0732">Signal</keyword>
<reference evidence="6" key="1">
    <citation type="submission" date="2011-07" db="EMBL/GenBank/DDBJ databases">
        <authorList>
            <consortium name="Caenorhabditis brenneri Sequencing and Analysis Consortium"/>
            <person name="Wilson R.K."/>
        </authorList>
    </citation>
    <scope>NUCLEOTIDE SEQUENCE [LARGE SCALE GENOMIC DNA]</scope>
    <source>
        <strain evidence="6">PB2801</strain>
    </source>
</reference>
<keyword evidence="2" id="KW-0472">Membrane</keyword>
<evidence type="ECO:0000259" key="4">
    <source>
        <dbReference type="Pfam" id="PF01705"/>
    </source>
</evidence>
<dbReference type="EMBL" id="GL380888">
    <property type="protein sequence ID" value="EGT32668.1"/>
    <property type="molecule type" value="Genomic_DNA"/>
</dbReference>
<dbReference type="PANTHER" id="PTHR47520:SF6">
    <property type="entry name" value="CX DOMAIN-CONTAINING PROTEIN"/>
    <property type="match status" value="1"/>
</dbReference>
<name>G0PKL8_CAEBE</name>
<feature type="domain" description="CX" evidence="4">
    <location>
        <begin position="120"/>
        <end position="177"/>
    </location>
</feature>
<feature type="chain" id="PRO_5003407580" description="CX domain-containing protein" evidence="3">
    <location>
        <begin position="25"/>
        <end position="289"/>
    </location>
</feature>
<keyword evidence="2" id="KW-1133">Transmembrane helix</keyword>
<dbReference type="InterPro" id="IPR002619">
    <property type="entry name" value="CX"/>
</dbReference>
<dbReference type="eggNOG" id="ENOG502TFUC">
    <property type="taxonomic scope" value="Eukaryota"/>
</dbReference>
<feature type="signal peptide" evidence="3">
    <location>
        <begin position="1"/>
        <end position="24"/>
    </location>
</feature>
<keyword evidence="6" id="KW-1185">Reference proteome</keyword>
<dbReference type="InParanoid" id="G0PKL8"/>
<dbReference type="STRING" id="135651.G0PKL8"/>
<evidence type="ECO:0000313" key="5">
    <source>
        <dbReference type="EMBL" id="EGT32668.1"/>
    </source>
</evidence>
<dbReference type="PANTHER" id="PTHR47520">
    <property type="entry name" value="CX DOMAIN-CONTAINING PROTEIN-RELATED"/>
    <property type="match status" value="1"/>
</dbReference>
<proteinExistence type="predicted"/>